<evidence type="ECO:0000313" key="2">
    <source>
        <dbReference type="Proteomes" id="UP000238866"/>
    </source>
</evidence>
<evidence type="ECO:0000313" key="1">
    <source>
        <dbReference type="EMBL" id="PRM19251.1"/>
    </source>
</evidence>
<sequence>MNLREKLLANKPKITQIAINGENYYIREFSVGDMNHSLYAQQKVLCELAEEQGIDLNYDDQEELVKQLSKVYDPYRLARNLAIRLCDADGNNLFDHENVDDLKELSKLDKSVSEELSRALMGEQPKNLQTDASSK</sequence>
<dbReference type="AlphaFoldDB" id="A0ABD6WVQ0"/>
<name>A0ABD6WVQ0_HAEIF</name>
<dbReference type="RefSeq" id="WP_005661739.1">
    <property type="nucleotide sequence ID" value="NZ_CP089174.1"/>
</dbReference>
<dbReference type="Proteomes" id="UP000238866">
    <property type="component" value="Unassembled WGS sequence"/>
</dbReference>
<accession>A0ABD6WVQ0</accession>
<reference evidence="1 2" key="1">
    <citation type="submission" date="2017-02" db="EMBL/GenBank/DDBJ databases">
        <title>Haemophilus influenzae in COPD genome sequencing project.</title>
        <authorList>
            <person name="Murphy T.F."/>
            <person name="Kong Y."/>
            <person name="Nadendla S."/>
            <person name="Tettelin H."/>
            <person name="Pettigrew M."/>
        </authorList>
    </citation>
    <scope>NUCLEOTIDE SEQUENCE [LARGE SCALE GENOMIC DNA]</scope>
    <source>
        <strain evidence="1 2">13P36H1</strain>
    </source>
</reference>
<comment type="caution">
    <text evidence="1">The sequence shown here is derived from an EMBL/GenBank/DDBJ whole genome shotgun (WGS) entry which is preliminary data.</text>
</comment>
<proteinExistence type="predicted"/>
<protein>
    <recommendedName>
        <fullName evidence="3">Phage protein</fullName>
    </recommendedName>
</protein>
<gene>
    <name evidence="1" type="ORF">BVZ99_00671</name>
</gene>
<organism evidence="1 2">
    <name type="scientific">Haemophilus influenzae</name>
    <dbReference type="NCBI Taxonomy" id="727"/>
    <lineage>
        <taxon>Bacteria</taxon>
        <taxon>Pseudomonadati</taxon>
        <taxon>Pseudomonadota</taxon>
        <taxon>Gammaproteobacteria</taxon>
        <taxon>Pasteurellales</taxon>
        <taxon>Pasteurellaceae</taxon>
        <taxon>Haemophilus</taxon>
    </lineage>
</organism>
<evidence type="ECO:0008006" key="3">
    <source>
        <dbReference type="Google" id="ProtNLM"/>
    </source>
</evidence>
<dbReference type="EMBL" id="MZLD01000025">
    <property type="protein sequence ID" value="PRM19251.1"/>
    <property type="molecule type" value="Genomic_DNA"/>
</dbReference>